<evidence type="ECO:0000313" key="2">
    <source>
        <dbReference type="Proteomes" id="UP000218944"/>
    </source>
</evidence>
<evidence type="ECO:0000313" key="1">
    <source>
        <dbReference type="EMBL" id="PAU46715.1"/>
    </source>
</evidence>
<proteinExistence type="predicted"/>
<gene>
    <name evidence="1" type="ORF">CK936_22620</name>
</gene>
<accession>A0A2A2D5B8</accession>
<keyword evidence="2" id="KW-1185">Reference proteome</keyword>
<sequence length="136" mass="14832">MCSAEDVEARLGRLLDEGERGMVGVLIADASQLVDLEAGFPPRPDPLPYFFASLAAKLVTRVVRNPDGFVSEQAGEYSYRIAGESAAGLALTETEKRQVARFLGRNPLRSVAIDAGIDLGVRRQITPGRNHNDYWS</sequence>
<reference evidence="1 2" key="1">
    <citation type="submission" date="2017-08" db="EMBL/GenBank/DDBJ databases">
        <title>Genome sequence of Streptomyces albireticuli NRRL B-1670.</title>
        <authorList>
            <person name="Graham D.E."/>
            <person name="Mahan K.M."/>
            <person name="Klingeman D.M."/>
            <person name="Hettich R.L."/>
            <person name="Parry R.J."/>
            <person name="Spain J.C."/>
        </authorList>
    </citation>
    <scope>NUCLEOTIDE SEQUENCE [LARGE SCALE GENOMIC DNA]</scope>
    <source>
        <strain evidence="1 2">NRRL B-1670</strain>
    </source>
</reference>
<comment type="caution">
    <text evidence="1">The sequence shown here is derived from an EMBL/GenBank/DDBJ whole genome shotgun (WGS) entry which is preliminary data.</text>
</comment>
<dbReference type="EMBL" id="NSJV01000428">
    <property type="protein sequence ID" value="PAU46715.1"/>
    <property type="molecule type" value="Genomic_DNA"/>
</dbReference>
<dbReference type="AlphaFoldDB" id="A0A2A2D5B8"/>
<protein>
    <submittedName>
        <fullName evidence="1">Uncharacterized protein</fullName>
    </submittedName>
</protein>
<name>A0A2A2D5B8_9ACTN</name>
<organism evidence="1 2">
    <name type="scientific">Streptomyces albireticuli</name>
    <dbReference type="NCBI Taxonomy" id="1940"/>
    <lineage>
        <taxon>Bacteria</taxon>
        <taxon>Bacillati</taxon>
        <taxon>Actinomycetota</taxon>
        <taxon>Actinomycetes</taxon>
        <taxon>Kitasatosporales</taxon>
        <taxon>Streptomycetaceae</taxon>
        <taxon>Streptomyces</taxon>
    </lineage>
</organism>
<dbReference type="Proteomes" id="UP000218944">
    <property type="component" value="Unassembled WGS sequence"/>
</dbReference>